<evidence type="ECO:0000313" key="4">
    <source>
        <dbReference type="WBParaSite" id="BTMF_0001640001-mRNA-1"/>
    </source>
</evidence>
<dbReference type="WBParaSite" id="BTMF_0001640001-mRNA-1">
    <property type="protein sequence ID" value="BTMF_0001640001-mRNA-1"/>
    <property type="gene ID" value="BTMF_0001640001"/>
</dbReference>
<keyword evidence="1" id="KW-0812">Transmembrane</keyword>
<sequence>MSAADGGAAALLIAGLGTGGTDVMYEDDLTDNSIPDIQVNHTLDLLKIDYRSIEQKSGYSFFYSTFPLFINILHSSTCFPFMMPIWFVILHHIL</sequence>
<feature type="transmembrane region" description="Helical" evidence="1">
    <location>
        <begin position="68"/>
        <end position="90"/>
    </location>
</feature>
<gene>
    <name evidence="2" type="ORF">BTMF_LOCUS14379</name>
</gene>
<reference evidence="2 3" key="2">
    <citation type="submission" date="2018-11" db="EMBL/GenBank/DDBJ databases">
        <authorList>
            <consortium name="Pathogen Informatics"/>
        </authorList>
    </citation>
    <scope>NUCLEOTIDE SEQUENCE [LARGE SCALE GENOMIC DNA]</scope>
</reference>
<name>A0A0R3R8P4_9BILA</name>
<dbReference type="STRING" id="42155.A0A0R3R8P4"/>
<reference evidence="4" key="1">
    <citation type="submission" date="2017-02" db="UniProtKB">
        <authorList>
            <consortium name="WormBaseParasite"/>
        </authorList>
    </citation>
    <scope>IDENTIFICATION</scope>
</reference>
<organism evidence="4">
    <name type="scientific">Brugia timori</name>
    <dbReference type="NCBI Taxonomy" id="42155"/>
    <lineage>
        <taxon>Eukaryota</taxon>
        <taxon>Metazoa</taxon>
        <taxon>Ecdysozoa</taxon>
        <taxon>Nematoda</taxon>
        <taxon>Chromadorea</taxon>
        <taxon>Rhabditida</taxon>
        <taxon>Spirurina</taxon>
        <taxon>Spiruromorpha</taxon>
        <taxon>Filarioidea</taxon>
        <taxon>Onchocercidae</taxon>
        <taxon>Brugia</taxon>
    </lineage>
</organism>
<protein>
    <submittedName>
        <fullName evidence="4">CDK5RAP1</fullName>
    </submittedName>
</protein>
<accession>A0A0R3R8P4</accession>
<dbReference type="EMBL" id="UZAG01021126">
    <property type="protein sequence ID" value="VDO49221.1"/>
    <property type="molecule type" value="Genomic_DNA"/>
</dbReference>
<proteinExistence type="predicted"/>
<keyword evidence="3" id="KW-1185">Reference proteome</keyword>
<evidence type="ECO:0000313" key="3">
    <source>
        <dbReference type="Proteomes" id="UP000280834"/>
    </source>
</evidence>
<keyword evidence="1" id="KW-0472">Membrane</keyword>
<keyword evidence="1" id="KW-1133">Transmembrane helix</keyword>
<evidence type="ECO:0000256" key="1">
    <source>
        <dbReference type="SAM" id="Phobius"/>
    </source>
</evidence>
<evidence type="ECO:0000313" key="2">
    <source>
        <dbReference type="EMBL" id="VDO49221.1"/>
    </source>
</evidence>
<dbReference type="AlphaFoldDB" id="A0A0R3R8P4"/>
<dbReference type="Proteomes" id="UP000280834">
    <property type="component" value="Unassembled WGS sequence"/>
</dbReference>